<dbReference type="Gene3D" id="1.10.287.70">
    <property type="match status" value="1"/>
</dbReference>
<feature type="signal peptide" evidence="11">
    <location>
        <begin position="1"/>
        <end position="22"/>
    </location>
</feature>
<reference evidence="15" key="1">
    <citation type="submission" date="2017-05" db="EMBL/GenBank/DDBJ databases">
        <authorList>
            <person name="Rodrigo-Torres L."/>
            <person name="Arahal R. D."/>
            <person name="Lucena T."/>
        </authorList>
    </citation>
    <scope>NUCLEOTIDE SEQUENCE [LARGE SCALE GENOMIC DNA]</scope>
    <source>
        <strain evidence="15">CECT 8621</strain>
    </source>
</reference>
<dbReference type="PANTHER" id="PTHR18966">
    <property type="entry name" value="IONOTROPIC GLUTAMATE RECEPTOR"/>
    <property type="match status" value="1"/>
</dbReference>
<dbReference type="Pfam" id="PF00060">
    <property type="entry name" value="Lig_chan"/>
    <property type="match status" value="1"/>
</dbReference>
<keyword evidence="11" id="KW-0732">Signal</keyword>
<keyword evidence="5" id="KW-0406">Ion transport</keyword>
<evidence type="ECO:0000256" key="8">
    <source>
        <dbReference type="ARBA" id="ARBA00023180"/>
    </source>
</evidence>
<keyword evidence="2" id="KW-0813">Transport</keyword>
<keyword evidence="8" id="KW-0325">Glycoprotein</keyword>
<dbReference type="GO" id="GO:0016020">
    <property type="term" value="C:membrane"/>
    <property type="evidence" value="ECO:0007669"/>
    <property type="project" value="UniProtKB-SubCell"/>
</dbReference>
<dbReference type="Pfam" id="PF00497">
    <property type="entry name" value="SBP_bac_3"/>
    <property type="match status" value="1"/>
</dbReference>
<dbReference type="EMBL" id="FXYE01000002">
    <property type="protein sequence ID" value="SMX46640.1"/>
    <property type="molecule type" value="Genomic_DNA"/>
</dbReference>
<dbReference type="OrthoDB" id="9768183at2"/>
<dbReference type="SUPFAM" id="SSF81324">
    <property type="entry name" value="Voltage-gated potassium channels"/>
    <property type="match status" value="1"/>
</dbReference>
<evidence type="ECO:0000256" key="10">
    <source>
        <dbReference type="SAM" id="Phobius"/>
    </source>
</evidence>
<evidence type="ECO:0000313" key="14">
    <source>
        <dbReference type="EMBL" id="SMX46640.1"/>
    </source>
</evidence>
<dbReference type="Proteomes" id="UP000202922">
    <property type="component" value="Unassembled WGS sequence"/>
</dbReference>
<feature type="transmembrane region" description="Helical" evidence="10">
    <location>
        <begin position="193"/>
        <end position="215"/>
    </location>
</feature>
<dbReference type="SMART" id="SM00062">
    <property type="entry name" value="PBPb"/>
    <property type="match status" value="1"/>
</dbReference>
<name>A0A238KVH6_9RHOB</name>
<keyword evidence="4 10" id="KW-1133">Transmembrane helix</keyword>
<evidence type="ECO:0000256" key="7">
    <source>
        <dbReference type="ARBA" id="ARBA00023170"/>
    </source>
</evidence>
<feature type="chain" id="PRO_5012534188" evidence="11">
    <location>
        <begin position="23"/>
        <end position="351"/>
    </location>
</feature>
<evidence type="ECO:0000259" key="12">
    <source>
        <dbReference type="SMART" id="SM00062"/>
    </source>
</evidence>
<evidence type="ECO:0000256" key="4">
    <source>
        <dbReference type="ARBA" id="ARBA00022989"/>
    </source>
</evidence>
<keyword evidence="6 10" id="KW-0472">Membrane</keyword>
<evidence type="ECO:0000256" key="6">
    <source>
        <dbReference type="ARBA" id="ARBA00023136"/>
    </source>
</evidence>
<sequence>MLRYLAALVLLFVSNLPLTAKAQDLTVVTVERPPFSTLVDGEQTGFSIELWNAVAKDIGITSTVSLEDGFSTMLGKVENGEADVAVANISITAEREQIFDFSHSIFESGLQIMVPANGDGVSIWSAILSRDLLIAIVLAFLLLFGGGMAMWHFERDAQPYFDRSAKEAMFPSFWWALNLVVNGGFEERVPRTFFGRIFGTFLVVSSLFIVSLFVAKITAVITVDAIQGSVNSVNDLYGKRVATIENSTAARFMEGRDLDYDGYPDLDAMIAEFESGKIDAVVFDAPVLAYYAAHSGREKAQMVGAPFRLESYGFALQGGNDLLEPIDRSLLKMRENGTYDRIYRKYFGARD</sequence>
<evidence type="ECO:0000256" key="5">
    <source>
        <dbReference type="ARBA" id="ARBA00023065"/>
    </source>
</evidence>
<evidence type="ECO:0000256" key="2">
    <source>
        <dbReference type="ARBA" id="ARBA00022448"/>
    </source>
</evidence>
<evidence type="ECO:0000259" key="13">
    <source>
        <dbReference type="SMART" id="SM00079"/>
    </source>
</evidence>
<dbReference type="SUPFAM" id="SSF53850">
    <property type="entry name" value="Periplasmic binding protein-like II"/>
    <property type="match status" value="1"/>
</dbReference>
<dbReference type="GO" id="GO:0015276">
    <property type="term" value="F:ligand-gated monoatomic ion channel activity"/>
    <property type="evidence" value="ECO:0007669"/>
    <property type="project" value="InterPro"/>
</dbReference>
<keyword evidence="7" id="KW-0675">Receptor</keyword>
<evidence type="ECO:0000256" key="3">
    <source>
        <dbReference type="ARBA" id="ARBA00022692"/>
    </source>
</evidence>
<comment type="subcellular location">
    <subcellularLocation>
        <location evidence="1">Membrane</location>
        <topology evidence="1">Multi-pass membrane protein</topology>
    </subcellularLocation>
</comment>
<gene>
    <name evidence="14" type="primary">glnH_2</name>
    <name evidence="14" type="ORF">COL8621_03190</name>
</gene>
<protein>
    <submittedName>
        <fullName evidence="14">Glutamine-binding periplasmic protein</fullName>
    </submittedName>
</protein>
<evidence type="ECO:0000256" key="1">
    <source>
        <dbReference type="ARBA" id="ARBA00004141"/>
    </source>
</evidence>
<accession>A0A238KVH6</accession>
<proteinExistence type="predicted"/>
<dbReference type="InterPro" id="IPR001638">
    <property type="entry name" value="Solute-binding_3/MltF_N"/>
</dbReference>
<dbReference type="InterPro" id="IPR001320">
    <property type="entry name" value="Iontro_rcpt_C"/>
</dbReference>
<evidence type="ECO:0000256" key="9">
    <source>
        <dbReference type="ARBA" id="ARBA00023303"/>
    </source>
</evidence>
<evidence type="ECO:0000256" key="11">
    <source>
        <dbReference type="SAM" id="SignalP"/>
    </source>
</evidence>
<organism evidence="14 15">
    <name type="scientific">Actibacterium lipolyticum</name>
    <dbReference type="NCBI Taxonomy" id="1524263"/>
    <lineage>
        <taxon>Bacteria</taxon>
        <taxon>Pseudomonadati</taxon>
        <taxon>Pseudomonadota</taxon>
        <taxon>Alphaproteobacteria</taxon>
        <taxon>Rhodobacterales</taxon>
        <taxon>Roseobacteraceae</taxon>
        <taxon>Actibacterium</taxon>
    </lineage>
</organism>
<evidence type="ECO:0000313" key="15">
    <source>
        <dbReference type="Proteomes" id="UP000202922"/>
    </source>
</evidence>
<feature type="transmembrane region" description="Helical" evidence="10">
    <location>
        <begin position="132"/>
        <end position="153"/>
    </location>
</feature>
<keyword evidence="3 10" id="KW-0812">Transmembrane</keyword>
<dbReference type="InterPro" id="IPR015683">
    <property type="entry name" value="Ionotropic_Glu_rcpt"/>
</dbReference>
<feature type="domain" description="Ionotropic glutamate receptor C-terminal" evidence="13">
    <location>
        <begin position="24"/>
        <end position="349"/>
    </location>
</feature>
<dbReference type="SMART" id="SM00079">
    <property type="entry name" value="PBPe"/>
    <property type="match status" value="1"/>
</dbReference>
<dbReference type="Gene3D" id="3.40.190.10">
    <property type="entry name" value="Periplasmic binding protein-like II"/>
    <property type="match status" value="2"/>
</dbReference>
<dbReference type="AlphaFoldDB" id="A0A238KVH6"/>
<dbReference type="RefSeq" id="WP_093968229.1">
    <property type="nucleotide sequence ID" value="NZ_FXYE01000002.1"/>
</dbReference>
<keyword evidence="15" id="KW-1185">Reference proteome</keyword>
<keyword evidence="9" id="KW-0407">Ion channel</keyword>
<feature type="domain" description="Solute-binding protein family 3/N-terminal" evidence="12">
    <location>
        <begin position="27"/>
        <end position="350"/>
    </location>
</feature>